<dbReference type="GO" id="GO:0016036">
    <property type="term" value="P:cellular response to phosphate starvation"/>
    <property type="evidence" value="ECO:0007669"/>
    <property type="project" value="TreeGrafter"/>
</dbReference>
<protein>
    <recommendedName>
        <fullName evidence="2">histidine kinase</fullName>
        <ecNumber evidence="2">2.7.13.3</ecNumber>
    </recommendedName>
</protein>
<evidence type="ECO:0000256" key="1">
    <source>
        <dbReference type="ARBA" id="ARBA00000085"/>
    </source>
</evidence>
<evidence type="ECO:0000259" key="8">
    <source>
        <dbReference type="PROSITE" id="PS50109"/>
    </source>
</evidence>
<dbReference type="EC" id="2.7.13.3" evidence="2"/>
<gene>
    <name evidence="9" type="ORF">ESV24_07975</name>
</gene>
<comment type="catalytic activity">
    <reaction evidence="1">
        <text>ATP + protein L-histidine = ADP + protein N-phospho-L-histidine.</text>
        <dbReference type="EC" id="2.7.13.3"/>
    </reaction>
</comment>
<dbReference type="RefSeq" id="WP_111814248.1">
    <property type="nucleotide sequence ID" value="NZ_CBCRZQ010000002.1"/>
</dbReference>
<evidence type="ECO:0000313" key="9">
    <source>
        <dbReference type="EMBL" id="TXD69287.1"/>
    </source>
</evidence>
<dbReference type="FunFam" id="3.30.565.10:FF:000006">
    <property type="entry name" value="Sensor histidine kinase WalK"/>
    <property type="match status" value="1"/>
</dbReference>
<dbReference type="Gene3D" id="1.10.287.130">
    <property type="match status" value="1"/>
</dbReference>
<feature type="transmembrane region" description="Helical" evidence="7">
    <location>
        <begin position="7"/>
        <end position="33"/>
    </location>
</feature>
<dbReference type="InterPro" id="IPR003594">
    <property type="entry name" value="HATPase_dom"/>
</dbReference>
<keyword evidence="7" id="KW-1133">Transmembrane helix</keyword>
<keyword evidence="6" id="KW-0902">Two-component regulatory system</keyword>
<dbReference type="EMBL" id="VORU01000005">
    <property type="protein sequence ID" value="TXD69287.1"/>
    <property type="molecule type" value="Genomic_DNA"/>
</dbReference>
<dbReference type="OrthoDB" id="9813151at2"/>
<evidence type="ECO:0000313" key="10">
    <source>
        <dbReference type="Proteomes" id="UP000321945"/>
    </source>
</evidence>
<evidence type="ECO:0000256" key="4">
    <source>
        <dbReference type="ARBA" id="ARBA00022679"/>
    </source>
</evidence>
<comment type="caution">
    <text evidence="9">The sequence shown here is derived from an EMBL/GenBank/DDBJ whole genome shotgun (WGS) entry which is preliminary data.</text>
</comment>
<dbReference type="PRINTS" id="PR00344">
    <property type="entry name" value="BCTRLSENSOR"/>
</dbReference>
<dbReference type="InterPro" id="IPR004358">
    <property type="entry name" value="Sig_transdc_His_kin-like_C"/>
</dbReference>
<dbReference type="CDD" id="cd00075">
    <property type="entry name" value="HATPase"/>
    <property type="match status" value="1"/>
</dbReference>
<dbReference type="PANTHER" id="PTHR45453">
    <property type="entry name" value="PHOSPHATE REGULON SENSOR PROTEIN PHOR"/>
    <property type="match status" value="1"/>
</dbReference>
<dbReference type="GO" id="GO:0004721">
    <property type="term" value="F:phosphoprotein phosphatase activity"/>
    <property type="evidence" value="ECO:0007669"/>
    <property type="project" value="TreeGrafter"/>
</dbReference>
<dbReference type="SMART" id="SM00387">
    <property type="entry name" value="HATPase_c"/>
    <property type="match status" value="1"/>
</dbReference>
<organism evidence="9 10">
    <name type="scientific">Aequorivita lipolytica</name>
    <dbReference type="NCBI Taxonomy" id="153267"/>
    <lineage>
        <taxon>Bacteria</taxon>
        <taxon>Pseudomonadati</taxon>
        <taxon>Bacteroidota</taxon>
        <taxon>Flavobacteriia</taxon>
        <taxon>Flavobacteriales</taxon>
        <taxon>Flavobacteriaceae</taxon>
        <taxon>Aequorivita</taxon>
    </lineage>
</organism>
<keyword evidence="7" id="KW-0472">Membrane</keyword>
<dbReference type="Gene3D" id="3.30.565.10">
    <property type="entry name" value="Histidine kinase-like ATPase, C-terminal domain"/>
    <property type="match status" value="1"/>
</dbReference>
<keyword evidence="3" id="KW-0597">Phosphoprotein</keyword>
<evidence type="ECO:0000256" key="6">
    <source>
        <dbReference type="ARBA" id="ARBA00023012"/>
    </source>
</evidence>
<dbReference type="InterPro" id="IPR036097">
    <property type="entry name" value="HisK_dim/P_sf"/>
</dbReference>
<dbReference type="Pfam" id="PF00512">
    <property type="entry name" value="HisKA"/>
    <property type="match status" value="1"/>
</dbReference>
<keyword evidence="10" id="KW-1185">Reference proteome</keyword>
<keyword evidence="4" id="KW-0808">Transferase</keyword>
<dbReference type="SUPFAM" id="SSF55874">
    <property type="entry name" value="ATPase domain of HSP90 chaperone/DNA topoisomerase II/histidine kinase"/>
    <property type="match status" value="1"/>
</dbReference>
<dbReference type="PANTHER" id="PTHR45453:SF1">
    <property type="entry name" value="PHOSPHATE REGULON SENSOR PROTEIN PHOR"/>
    <property type="match status" value="1"/>
</dbReference>
<proteinExistence type="predicted"/>
<dbReference type="Proteomes" id="UP000321945">
    <property type="component" value="Unassembled WGS sequence"/>
</dbReference>
<dbReference type="Pfam" id="PF02518">
    <property type="entry name" value="HATPase_c"/>
    <property type="match status" value="1"/>
</dbReference>
<dbReference type="InterPro" id="IPR050351">
    <property type="entry name" value="BphY/WalK/GraS-like"/>
</dbReference>
<reference evidence="9 10" key="1">
    <citation type="submission" date="2019-08" db="EMBL/GenBank/DDBJ databases">
        <title>Genome of Aequorivita lipolytica Y10-2 (type strain).</title>
        <authorList>
            <person name="Bowman J.P."/>
        </authorList>
    </citation>
    <scope>NUCLEOTIDE SEQUENCE [LARGE SCALE GENOMIC DNA]</scope>
    <source>
        <strain evidence="9 10">Y10-2</strain>
    </source>
</reference>
<dbReference type="GO" id="GO:0000155">
    <property type="term" value="F:phosphorelay sensor kinase activity"/>
    <property type="evidence" value="ECO:0007669"/>
    <property type="project" value="InterPro"/>
</dbReference>
<dbReference type="PROSITE" id="PS50109">
    <property type="entry name" value="HIS_KIN"/>
    <property type="match status" value="1"/>
</dbReference>
<dbReference type="InterPro" id="IPR005467">
    <property type="entry name" value="His_kinase_dom"/>
</dbReference>
<keyword evidence="5 9" id="KW-0418">Kinase</keyword>
<dbReference type="SUPFAM" id="SSF47384">
    <property type="entry name" value="Homodimeric domain of signal transducing histidine kinase"/>
    <property type="match status" value="1"/>
</dbReference>
<feature type="domain" description="Histidine kinase" evidence="8">
    <location>
        <begin position="125"/>
        <end position="345"/>
    </location>
</feature>
<dbReference type="AlphaFoldDB" id="A0A5C6YPN4"/>
<sequence length="345" mass="39951">MKFSKKYNFAATTSLLIALFSTVAMGVFLYLLLEIISTWLLFFFVVSFLLSFFILQYRIEKFIYLRIKKIYKDVRILNEKDFPKPSITTDMEVLTREVERYVSVKKLEIETLNIRENYRKEFMGNISHELKTPLFTVQGYILTLLDGAMKDKKVRKKYLQRASKGVERLIYIIKDLDMITKLEVGGLILNKENFNILTMVQNVFDLLEMKAAKKNISLVFDKEYFGEILVNSDKERIEQVLSNLIVNSIKYGKQDGTTEVSVENITKNKLLVRVTDNGEGISKENLQRIFERFYRVDKSGSRKEGGSGLGLSIVKHIVEAHNEKIYVESQLGIGSEFSFTLEKGK</sequence>
<accession>A0A5C6YPN4</accession>
<evidence type="ECO:0000256" key="7">
    <source>
        <dbReference type="SAM" id="Phobius"/>
    </source>
</evidence>
<dbReference type="InterPro" id="IPR003661">
    <property type="entry name" value="HisK_dim/P_dom"/>
</dbReference>
<name>A0A5C6YPN4_9FLAO</name>
<evidence type="ECO:0000256" key="3">
    <source>
        <dbReference type="ARBA" id="ARBA00022553"/>
    </source>
</evidence>
<dbReference type="CDD" id="cd00082">
    <property type="entry name" value="HisKA"/>
    <property type="match status" value="1"/>
</dbReference>
<feature type="transmembrane region" description="Helical" evidence="7">
    <location>
        <begin position="39"/>
        <end position="59"/>
    </location>
</feature>
<keyword evidence="7" id="KW-0812">Transmembrane</keyword>
<evidence type="ECO:0000256" key="2">
    <source>
        <dbReference type="ARBA" id="ARBA00012438"/>
    </source>
</evidence>
<evidence type="ECO:0000256" key="5">
    <source>
        <dbReference type="ARBA" id="ARBA00022777"/>
    </source>
</evidence>
<dbReference type="SMART" id="SM00388">
    <property type="entry name" value="HisKA"/>
    <property type="match status" value="1"/>
</dbReference>
<dbReference type="InterPro" id="IPR036890">
    <property type="entry name" value="HATPase_C_sf"/>
</dbReference>
<dbReference type="GO" id="GO:0005886">
    <property type="term" value="C:plasma membrane"/>
    <property type="evidence" value="ECO:0007669"/>
    <property type="project" value="TreeGrafter"/>
</dbReference>